<evidence type="ECO:0000256" key="4">
    <source>
        <dbReference type="ARBA" id="ARBA00022989"/>
    </source>
</evidence>
<evidence type="ECO:0000256" key="5">
    <source>
        <dbReference type="ARBA" id="ARBA00023136"/>
    </source>
</evidence>
<organism evidence="7 8">
    <name type="scientific">Haoranjiania flava</name>
    <dbReference type="NCBI Taxonomy" id="1856322"/>
    <lineage>
        <taxon>Bacteria</taxon>
        <taxon>Pseudomonadati</taxon>
        <taxon>Bacteroidota</taxon>
        <taxon>Chitinophagia</taxon>
        <taxon>Chitinophagales</taxon>
        <taxon>Chitinophagaceae</taxon>
        <taxon>Haoranjiania</taxon>
    </lineage>
</organism>
<dbReference type="GO" id="GO:0043190">
    <property type="term" value="C:ATP-binding cassette (ABC) transporter complex"/>
    <property type="evidence" value="ECO:0007669"/>
    <property type="project" value="TreeGrafter"/>
</dbReference>
<reference evidence="7" key="1">
    <citation type="submission" date="2022-10" db="EMBL/GenBank/DDBJ databases">
        <authorList>
            <person name="Kim H.S."/>
            <person name="Kim J.-S."/>
            <person name="Suh M.K."/>
            <person name="Eom M.K."/>
            <person name="Lee J.-S."/>
        </authorList>
    </citation>
    <scope>NUCLEOTIDE SEQUENCE</scope>
    <source>
        <strain evidence="7">LIP-5</strain>
    </source>
</reference>
<dbReference type="GO" id="GO:0015920">
    <property type="term" value="P:lipopolysaccharide transport"/>
    <property type="evidence" value="ECO:0007669"/>
    <property type="project" value="TreeGrafter"/>
</dbReference>
<dbReference type="AlphaFoldDB" id="A0AAE3ILZ3"/>
<proteinExistence type="predicted"/>
<dbReference type="PANTHER" id="PTHR33529:SF6">
    <property type="entry name" value="YJGP_YJGQ FAMILY PERMEASE"/>
    <property type="match status" value="1"/>
</dbReference>
<keyword evidence="5 6" id="KW-0472">Membrane</keyword>
<feature type="transmembrane region" description="Helical" evidence="6">
    <location>
        <begin position="421"/>
        <end position="444"/>
    </location>
</feature>
<name>A0AAE3ILZ3_9BACT</name>
<evidence type="ECO:0000256" key="2">
    <source>
        <dbReference type="ARBA" id="ARBA00022475"/>
    </source>
</evidence>
<protein>
    <submittedName>
        <fullName evidence="7">LptF/LptG family permease</fullName>
    </submittedName>
</protein>
<evidence type="ECO:0000313" key="7">
    <source>
        <dbReference type="EMBL" id="MCU7693441.1"/>
    </source>
</evidence>
<sequence>MIKKIDTLILKAFIGPFIATLLISVFVLVMQFFWLYIDDLVGKGIDLITILQLIGYVSVSIIPLALPLSLLLSSIMTFGNLGETFELVALKSSGISLVRFMRPLLFVAFILAIIAFFLSNNFIPVVNLKLDRLKYDIITSKPAFDIKEGTFYDKIEGFVIKVGKKEEDNKTIRDIVIFEKNYGLQDNLLIAKSGKMEITPDNNYLEFSLKDGWRYEETGNATENDQTQFVRMGFSSYKKVFDMSSFKMNQTDEEGFKYSPKMLTVRQLAPAIDSLERSDSLFAAMSGNELSASFNFLKFKDSTWQPYKGKVKGDYLSRFTDSVKGIHFNSIISQLNSVKNSNQFLMQEFTDKQDSLRLHKIEWHKKFTLSVACIILFLIGAPLGSIIRKGGLGLPLVFAIIFFVLFFLLNNLGEKFSKQGVVAVYEGMWLSSIVLLPVGIFLVYKAMHDSQLFNKEAYYRLFRAISRFLNKAGLLRKKKTPAA</sequence>
<feature type="transmembrane region" description="Helical" evidence="6">
    <location>
        <begin position="107"/>
        <end position="128"/>
    </location>
</feature>
<dbReference type="EMBL" id="JAOTPL010000002">
    <property type="protein sequence ID" value="MCU7693441.1"/>
    <property type="molecule type" value="Genomic_DNA"/>
</dbReference>
<keyword evidence="3 6" id="KW-0812">Transmembrane</keyword>
<feature type="transmembrane region" description="Helical" evidence="6">
    <location>
        <begin position="12"/>
        <end position="37"/>
    </location>
</feature>
<feature type="transmembrane region" description="Helical" evidence="6">
    <location>
        <begin position="392"/>
        <end position="409"/>
    </location>
</feature>
<feature type="transmembrane region" description="Helical" evidence="6">
    <location>
        <begin position="49"/>
        <end position="72"/>
    </location>
</feature>
<accession>A0AAE3ILZ3</accession>
<dbReference type="Proteomes" id="UP001209317">
    <property type="component" value="Unassembled WGS sequence"/>
</dbReference>
<feature type="transmembrane region" description="Helical" evidence="6">
    <location>
        <begin position="367"/>
        <end position="386"/>
    </location>
</feature>
<dbReference type="PANTHER" id="PTHR33529">
    <property type="entry name" value="SLR0882 PROTEIN-RELATED"/>
    <property type="match status" value="1"/>
</dbReference>
<comment type="caution">
    <text evidence="7">The sequence shown here is derived from an EMBL/GenBank/DDBJ whole genome shotgun (WGS) entry which is preliminary data.</text>
</comment>
<dbReference type="InterPro" id="IPR005495">
    <property type="entry name" value="LptG/LptF_permease"/>
</dbReference>
<keyword evidence="4 6" id="KW-1133">Transmembrane helix</keyword>
<evidence type="ECO:0000256" key="1">
    <source>
        <dbReference type="ARBA" id="ARBA00004651"/>
    </source>
</evidence>
<evidence type="ECO:0000256" key="3">
    <source>
        <dbReference type="ARBA" id="ARBA00022692"/>
    </source>
</evidence>
<dbReference type="RefSeq" id="WP_263036926.1">
    <property type="nucleotide sequence ID" value="NZ_JAOTPL010000002.1"/>
</dbReference>
<comment type="subcellular location">
    <subcellularLocation>
        <location evidence="1">Cell membrane</location>
        <topology evidence="1">Multi-pass membrane protein</topology>
    </subcellularLocation>
</comment>
<keyword evidence="8" id="KW-1185">Reference proteome</keyword>
<keyword evidence="2" id="KW-1003">Cell membrane</keyword>
<evidence type="ECO:0000313" key="8">
    <source>
        <dbReference type="Proteomes" id="UP001209317"/>
    </source>
</evidence>
<evidence type="ECO:0000256" key="6">
    <source>
        <dbReference type="SAM" id="Phobius"/>
    </source>
</evidence>
<gene>
    <name evidence="7" type="ORF">OD355_02810</name>
</gene>
<dbReference type="Pfam" id="PF03739">
    <property type="entry name" value="LptF_LptG"/>
    <property type="match status" value="1"/>
</dbReference>